<comment type="caution">
    <text evidence="1">The sequence shown here is derived from an EMBL/GenBank/DDBJ whole genome shotgun (WGS) entry which is preliminary data.</text>
</comment>
<dbReference type="RefSeq" id="WP_310307450.1">
    <property type="nucleotide sequence ID" value="NZ_BAAAXB010000001.1"/>
</dbReference>
<organism evidence="1 2">
    <name type="scientific">Saccharothrix longispora</name>
    <dbReference type="NCBI Taxonomy" id="33920"/>
    <lineage>
        <taxon>Bacteria</taxon>
        <taxon>Bacillati</taxon>
        <taxon>Actinomycetota</taxon>
        <taxon>Actinomycetes</taxon>
        <taxon>Pseudonocardiales</taxon>
        <taxon>Pseudonocardiaceae</taxon>
        <taxon>Saccharothrix</taxon>
    </lineage>
</organism>
<reference evidence="1 2" key="1">
    <citation type="submission" date="2023-07" db="EMBL/GenBank/DDBJ databases">
        <title>Sequencing the genomes of 1000 actinobacteria strains.</title>
        <authorList>
            <person name="Klenk H.-P."/>
        </authorList>
    </citation>
    <scope>NUCLEOTIDE SEQUENCE [LARGE SCALE GENOMIC DNA]</scope>
    <source>
        <strain evidence="1 2">DSM 43749</strain>
    </source>
</reference>
<gene>
    <name evidence="1" type="ORF">J2S66_002831</name>
</gene>
<accession>A0ABU1PUW8</accession>
<keyword evidence="2" id="KW-1185">Reference proteome</keyword>
<name>A0ABU1PUW8_9PSEU</name>
<evidence type="ECO:0000313" key="1">
    <source>
        <dbReference type="EMBL" id="MDR6594447.1"/>
    </source>
</evidence>
<protein>
    <recommendedName>
        <fullName evidence="3">Fur-regulated basic protein A</fullName>
    </recommendedName>
</protein>
<sequence>MERFRQANCRDQYRLLDDGVHRTCSDEEFLAAESVRQDVPESSGTTAPSS</sequence>
<evidence type="ECO:0000313" key="2">
    <source>
        <dbReference type="Proteomes" id="UP001268819"/>
    </source>
</evidence>
<evidence type="ECO:0008006" key="3">
    <source>
        <dbReference type="Google" id="ProtNLM"/>
    </source>
</evidence>
<dbReference type="EMBL" id="JAVDSG010000001">
    <property type="protein sequence ID" value="MDR6594447.1"/>
    <property type="molecule type" value="Genomic_DNA"/>
</dbReference>
<dbReference type="Proteomes" id="UP001268819">
    <property type="component" value="Unassembled WGS sequence"/>
</dbReference>
<proteinExistence type="predicted"/>